<gene>
    <name evidence="2" type="ORF">GEV26_17425</name>
</gene>
<dbReference type="Gene3D" id="2.30.130.40">
    <property type="entry name" value="LON domain-like"/>
    <property type="match status" value="1"/>
</dbReference>
<keyword evidence="3" id="KW-1185">Reference proteome</keyword>
<dbReference type="SUPFAM" id="SSF88697">
    <property type="entry name" value="PUA domain-like"/>
    <property type="match status" value="1"/>
</dbReference>
<accession>A0A5Q2MQE6</accession>
<dbReference type="SMART" id="SM00464">
    <property type="entry name" value="LON"/>
    <property type="match status" value="1"/>
</dbReference>
<sequence length="204" mass="22751">MEDLVELPMFPLGSVLFPAMPLPLRIFEDRYLQMLQDVLVREPAEFGVVLIERGHEVGGGEHRFATGTVAQVVEVGEGDGFISLLAQGGRRFEVVEWLPEAPYPRATVRLRPALEWDERWRDRFDEVEELVRVTMARISEFEEQRWPSTIGLADEPLAALWQLAAIAPIGAYDQLSLLAATSVEGLLDAVATATVEAAELRLPD</sequence>
<evidence type="ECO:0000259" key="1">
    <source>
        <dbReference type="PROSITE" id="PS51787"/>
    </source>
</evidence>
<evidence type="ECO:0000313" key="3">
    <source>
        <dbReference type="Proteomes" id="UP000392064"/>
    </source>
</evidence>
<dbReference type="InterPro" id="IPR046336">
    <property type="entry name" value="Lon_prtase_N_sf"/>
</dbReference>
<dbReference type="PANTHER" id="PTHR46732:SF8">
    <property type="entry name" value="ATP-DEPENDENT PROTEASE LA (LON) DOMAIN PROTEIN"/>
    <property type="match status" value="1"/>
</dbReference>
<protein>
    <submittedName>
        <fullName evidence="2">Peptidase S16</fullName>
    </submittedName>
</protein>
<dbReference type="Pfam" id="PF02190">
    <property type="entry name" value="LON_substr_bdg"/>
    <property type="match status" value="1"/>
</dbReference>
<dbReference type="Proteomes" id="UP000392064">
    <property type="component" value="Chromosome"/>
</dbReference>
<reference evidence="2 3" key="1">
    <citation type="submission" date="2019-11" db="EMBL/GenBank/DDBJ databases">
        <authorList>
            <person name="Li J."/>
        </authorList>
    </citation>
    <scope>NUCLEOTIDE SEQUENCE [LARGE SCALE GENOMIC DNA]</scope>
    <source>
        <strain evidence="2 3">MF47</strain>
    </source>
</reference>
<proteinExistence type="predicted"/>
<dbReference type="KEGG" id="aef:GEV26_17425"/>
<dbReference type="PANTHER" id="PTHR46732">
    <property type="entry name" value="ATP-DEPENDENT PROTEASE LA (LON) DOMAIN PROTEIN"/>
    <property type="match status" value="1"/>
</dbReference>
<dbReference type="AlphaFoldDB" id="A0A5Q2MQE6"/>
<name>A0A5Q2MQE6_9ACTN</name>
<dbReference type="PROSITE" id="PS51787">
    <property type="entry name" value="LON_N"/>
    <property type="match status" value="1"/>
</dbReference>
<organism evidence="2 3">
    <name type="scientific">Aeromicrobium yanjiei</name>
    <dbReference type="NCBI Taxonomy" id="2662028"/>
    <lineage>
        <taxon>Bacteria</taxon>
        <taxon>Bacillati</taxon>
        <taxon>Actinomycetota</taxon>
        <taxon>Actinomycetes</taxon>
        <taxon>Propionibacteriales</taxon>
        <taxon>Nocardioidaceae</taxon>
        <taxon>Aeromicrobium</taxon>
    </lineage>
</organism>
<dbReference type="InterPro" id="IPR003111">
    <property type="entry name" value="Lon_prtase_N"/>
</dbReference>
<evidence type="ECO:0000313" key="2">
    <source>
        <dbReference type="EMBL" id="QGG43015.1"/>
    </source>
</evidence>
<feature type="domain" description="Lon N-terminal" evidence="1">
    <location>
        <begin position="4"/>
        <end position="198"/>
    </location>
</feature>
<dbReference type="RefSeq" id="WP_153654819.1">
    <property type="nucleotide sequence ID" value="NZ_CP045737.1"/>
</dbReference>
<dbReference type="EMBL" id="CP045737">
    <property type="protein sequence ID" value="QGG43015.1"/>
    <property type="molecule type" value="Genomic_DNA"/>
</dbReference>
<dbReference type="InterPro" id="IPR015947">
    <property type="entry name" value="PUA-like_sf"/>
</dbReference>